<dbReference type="GO" id="GO:0006508">
    <property type="term" value="P:proteolysis"/>
    <property type="evidence" value="ECO:0007669"/>
    <property type="project" value="UniProtKB-KW"/>
</dbReference>
<dbReference type="InterPro" id="IPR000182">
    <property type="entry name" value="GNAT_dom"/>
</dbReference>
<keyword evidence="1 4" id="KW-0808">Transferase</keyword>
<gene>
    <name evidence="4" type="primary">paiA</name>
    <name evidence="4" type="ORF">NCTC13093_02436</name>
</gene>
<dbReference type="Gene3D" id="3.40.630.30">
    <property type="match status" value="1"/>
</dbReference>
<evidence type="ECO:0000313" key="5">
    <source>
        <dbReference type="Proteomes" id="UP000250086"/>
    </source>
</evidence>
<dbReference type="Proteomes" id="UP000250086">
    <property type="component" value="Unassembled WGS sequence"/>
</dbReference>
<proteinExistence type="predicted"/>
<dbReference type="OrthoDB" id="281808at2"/>
<keyword evidence="4" id="KW-0378">Hydrolase</keyword>
<dbReference type="EC" id="2.3.1.-" evidence="4"/>
<feature type="domain" description="N-acetyltransferase" evidence="3">
    <location>
        <begin position="2"/>
        <end position="151"/>
    </location>
</feature>
<dbReference type="GO" id="GO:0008233">
    <property type="term" value="F:peptidase activity"/>
    <property type="evidence" value="ECO:0007669"/>
    <property type="project" value="UniProtKB-KW"/>
</dbReference>
<sequence>MYTVRWARLKDLSAVASIECKALPYEVRAEPWSPSFKEMFSIWLCRYMQKTHRVLLAFDDASGKAVGFLSMDGSRIRPYIQTFYVRPDFFRRGVGTALILKAEELVRQNGGKRLVLDVEVNNFSAIAFYQRHNFVQSRLENSHLIKMIKEL</sequence>
<keyword evidence="5" id="KW-1185">Reference proteome</keyword>
<dbReference type="InterPro" id="IPR051556">
    <property type="entry name" value="N-term/lysine_N-AcTrnsfr"/>
</dbReference>
<dbReference type="EMBL" id="UAPV01000001">
    <property type="protein sequence ID" value="SPT71006.1"/>
    <property type="molecule type" value="Genomic_DNA"/>
</dbReference>
<evidence type="ECO:0000259" key="3">
    <source>
        <dbReference type="PROSITE" id="PS51186"/>
    </source>
</evidence>
<name>A0A2X0VCX0_9GAMM</name>
<dbReference type="CDD" id="cd04301">
    <property type="entry name" value="NAT_SF"/>
    <property type="match status" value="1"/>
</dbReference>
<protein>
    <submittedName>
        <fullName evidence="4">Protease synthase and sporulation negative regulatory protein PAI 1</fullName>
        <ecNumber evidence="4">2.3.1.-</ecNumber>
    </submittedName>
</protein>
<dbReference type="GO" id="GO:0016747">
    <property type="term" value="F:acyltransferase activity, transferring groups other than amino-acyl groups"/>
    <property type="evidence" value="ECO:0007669"/>
    <property type="project" value="InterPro"/>
</dbReference>
<dbReference type="PROSITE" id="PS51186">
    <property type="entry name" value="GNAT"/>
    <property type="match status" value="1"/>
</dbReference>
<keyword evidence="4" id="KW-0645">Protease</keyword>
<reference evidence="4 5" key="1">
    <citation type="submission" date="2018-06" db="EMBL/GenBank/DDBJ databases">
        <authorList>
            <consortium name="Pathogen Informatics"/>
            <person name="Doyle S."/>
        </authorList>
    </citation>
    <scope>NUCLEOTIDE SEQUENCE [LARGE SCALE GENOMIC DNA]</scope>
    <source>
        <strain evidence="4 5">NCTC13093</strain>
    </source>
</reference>
<accession>A0A2X0VCX0</accession>
<dbReference type="InterPro" id="IPR016181">
    <property type="entry name" value="Acyl_CoA_acyltransferase"/>
</dbReference>
<dbReference type="PANTHER" id="PTHR42919">
    <property type="entry name" value="N-ALPHA-ACETYLTRANSFERASE"/>
    <property type="match status" value="1"/>
</dbReference>
<evidence type="ECO:0000313" key="4">
    <source>
        <dbReference type="EMBL" id="SPT71006.1"/>
    </source>
</evidence>
<keyword evidence="2 4" id="KW-0012">Acyltransferase</keyword>
<evidence type="ECO:0000256" key="1">
    <source>
        <dbReference type="ARBA" id="ARBA00022679"/>
    </source>
</evidence>
<organism evidence="4 5">
    <name type="scientific">Anaerobiospirillum thomasii</name>
    <dbReference type="NCBI Taxonomy" id="179995"/>
    <lineage>
        <taxon>Bacteria</taxon>
        <taxon>Pseudomonadati</taxon>
        <taxon>Pseudomonadota</taxon>
        <taxon>Gammaproteobacteria</taxon>
        <taxon>Aeromonadales</taxon>
        <taxon>Succinivibrionaceae</taxon>
        <taxon>Anaerobiospirillum</taxon>
    </lineage>
</organism>
<dbReference type="Pfam" id="PF00583">
    <property type="entry name" value="Acetyltransf_1"/>
    <property type="match status" value="1"/>
</dbReference>
<evidence type="ECO:0000256" key="2">
    <source>
        <dbReference type="ARBA" id="ARBA00023315"/>
    </source>
</evidence>
<dbReference type="SUPFAM" id="SSF55729">
    <property type="entry name" value="Acyl-CoA N-acyltransferases (Nat)"/>
    <property type="match status" value="1"/>
</dbReference>
<dbReference type="AlphaFoldDB" id="A0A2X0VCX0"/>
<dbReference type="PANTHER" id="PTHR42919:SF8">
    <property type="entry name" value="N-ALPHA-ACETYLTRANSFERASE 50"/>
    <property type="match status" value="1"/>
</dbReference>